<organism evidence="2 3">
    <name type="scientific">Sphingobium lignivorans</name>
    <dbReference type="NCBI Taxonomy" id="2735886"/>
    <lineage>
        <taxon>Bacteria</taxon>
        <taxon>Pseudomonadati</taxon>
        <taxon>Pseudomonadota</taxon>
        <taxon>Alphaproteobacteria</taxon>
        <taxon>Sphingomonadales</taxon>
        <taxon>Sphingomonadaceae</taxon>
        <taxon>Sphingobium</taxon>
    </lineage>
</organism>
<feature type="chain" id="PRO_5046225345" evidence="1">
    <location>
        <begin position="18"/>
        <end position="404"/>
    </location>
</feature>
<keyword evidence="1" id="KW-0732">Signal</keyword>
<dbReference type="RefSeq" id="WP_184150401.1">
    <property type="nucleotide sequence ID" value="NZ_JACHKA010000001.1"/>
</dbReference>
<dbReference type="EMBL" id="JACHKA010000001">
    <property type="protein sequence ID" value="MBB5984796.1"/>
    <property type="molecule type" value="Genomic_DNA"/>
</dbReference>
<accession>A0ABR6NBZ0</accession>
<dbReference type="SUPFAM" id="SSF56954">
    <property type="entry name" value="Outer membrane efflux proteins (OEP)"/>
    <property type="match status" value="1"/>
</dbReference>
<name>A0ABR6NBZ0_9SPHN</name>
<evidence type="ECO:0000256" key="1">
    <source>
        <dbReference type="SAM" id="SignalP"/>
    </source>
</evidence>
<sequence>MRWAWLLLAGATMPALAQSDLPPAELAARALDAQPTVEAAVARVAAARAEGDAMRIGPHEITAQGTASRRSIEQGDRFAEYDATISRPFRLPGKAALDRRAGALGVEIAQDRMEDVRHHAALTLGSLWYDWLLATELHRNADALVQTQQALVDGTRRRVRARDAAELDLQQAEAALALAQAQRGDAAAMRDRARALLASRFPDLPLPIEPPSILAPVASAEELSELQMLIVERSHEIAAASGEAARESVLAQRARADRIADPSLGVRLFSERGGEERGAGLFVSLPLGGGHRRAVARRAEAQASAAQSELTAVEREIIGDAAADVAEYRARHTAWEASRDAVSRAEQSAALAARGQQLGAIDLADRLYADRQANEARAQELTARAAAARLILKLRIDSHMLWMD</sequence>
<proteinExistence type="predicted"/>
<feature type="signal peptide" evidence="1">
    <location>
        <begin position="1"/>
        <end position="17"/>
    </location>
</feature>
<dbReference type="PANTHER" id="PTHR30203:SF24">
    <property type="entry name" value="BLR4935 PROTEIN"/>
    <property type="match status" value="1"/>
</dbReference>
<dbReference type="Gene3D" id="1.20.1600.10">
    <property type="entry name" value="Outer membrane efflux proteins (OEP)"/>
    <property type="match status" value="1"/>
</dbReference>
<comment type="caution">
    <text evidence="2">The sequence shown here is derived from an EMBL/GenBank/DDBJ whole genome shotgun (WGS) entry which is preliminary data.</text>
</comment>
<dbReference type="Proteomes" id="UP001138540">
    <property type="component" value="Unassembled WGS sequence"/>
</dbReference>
<gene>
    <name evidence="2" type="ORF">HNP60_000770</name>
</gene>
<evidence type="ECO:0000313" key="2">
    <source>
        <dbReference type="EMBL" id="MBB5984796.1"/>
    </source>
</evidence>
<protein>
    <submittedName>
        <fullName evidence="2">Outer membrane protein TolC</fullName>
    </submittedName>
</protein>
<dbReference type="PANTHER" id="PTHR30203">
    <property type="entry name" value="OUTER MEMBRANE CATION EFFLUX PROTEIN"/>
    <property type="match status" value="1"/>
</dbReference>
<dbReference type="InterPro" id="IPR010131">
    <property type="entry name" value="MdtP/NodT-like"/>
</dbReference>
<keyword evidence="3" id="KW-1185">Reference proteome</keyword>
<reference evidence="2 3" key="1">
    <citation type="submission" date="2020-08" db="EMBL/GenBank/DDBJ databases">
        <title>Exploring microbial biodiversity for novel pathways involved in the catabolism of aromatic compounds derived from lignin.</title>
        <authorList>
            <person name="Elkins J."/>
        </authorList>
    </citation>
    <scope>NUCLEOTIDE SEQUENCE [LARGE SCALE GENOMIC DNA]</scope>
    <source>
        <strain evidence="2 3">B1D3A</strain>
    </source>
</reference>
<evidence type="ECO:0000313" key="3">
    <source>
        <dbReference type="Proteomes" id="UP001138540"/>
    </source>
</evidence>